<comment type="similarity">
    <text evidence="2">Belongs to the GMC oxidoreductase family.</text>
</comment>
<dbReference type="InterPro" id="IPR007867">
    <property type="entry name" value="GMC_OxRtase_C"/>
</dbReference>
<dbReference type="Pfam" id="PF09423">
    <property type="entry name" value="PhoD"/>
    <property type="match status" value="1"/>
</dbReference>
<evidence type="ECO:0000256" key="9">
    <source>
        <dbReference type="ARBA" id="ARBA00023221"/>
    </source>
</evidence>
<evidence type="ECO:0000256" key="11">
    <source>
        <dbReference type="ARBA" id="ARBA00038856"/>
    </source>
</evidence>
<evidence type="ECO:0000256" key="1">
    <source>
        <dbReference type="ARBA" id="ARBA00001974"/>
    </source>
</evidence>
<keyword evidence="18" id="KW-1185">Reference proteome</keyword>
<dbReference type="PROSITE" id="PS51379">
    <property type="entry name" value="4FE4S_FER_2"/>
    <property type="match status" value="1"/>
</dbReference>
<dbReference type="EMBL" id="CP136508">
    <property type="protein sequence ID" value="WUR11813.1"/>
    <property type="molecule type" value="Genomic_DNA"/>
</dbReference>
<name>A0ABZ1UGJ1_9BURK</name>
<dbReference type="InterPro" id="IPR029052">
    <property type="entry name" value="Metallo-depent_PP-like"/>
</dbReference>
<dbReference type="InterPro" id="IPR038607">
    <property type="entry name" value="PhoD-like_sf"/>
</dbReference>
<evidence type="ECO:0000256" key="5">
    <source>
        <dbReference type="ARBA" id="ARBA00022827"/>
    </source>
</evidence>
<dbReference type="InterPro" id="IPR029058">
    <property type="entry name" value="AB_hydrolase_fold"/>
</dbReference>
<dbReference type="Gene3D" id="3.60.21.70">
    <property type="entry name" value="PhoD-like phosphatase"/>
    <property type="match status" value="1"/>
</dbReference>
<dbReference type="InterPro" id="IPR017896">
    <property type="entry name" value="4Fe4S_Fe-S-bd"/>
</dbReference>
<dbReference type="Proteomes" id="UP000321323">
    <property type="component" value="Chromosome"/>
</dbReference>
<protein>
    <recommendedName>
        <fullName evidence="14">Cholesterol oxidase</fullName>
        <ecNumber evidence="13">1.1.3.6</ecNumber>
        <ecNumber evidence="11">5.3.3.1</ecNumber>
    </recommendedName>
    <alternativeName>
        <fullName evidence="15">Cholesterol isomerase</fullName>
    </alternativeName>
</protein>
<comment type="pathway">
    <text evidence="12">Steroid metabolism; cholesterol degradation.</text>
</comment>
<dbReference type="InterPro" id="IPR036188">
    <property type="entry name" value="FAD/NAD-bd_sf"/>
</dbReference>
<keyword evidence="6" id="KW-0560">Oxidoreductase</keyword>
<keyword evidence="7" id="KW-0443">Lipid metabolism</keyword>
<accession>A0ABZ1UGJ1</accession>
<evidence type="ECO:0000259" key="16">
    <source>
        <dbReference type="PROSITE" id="PS51379"/>
    </source>
</evidence>
<dbReference type="Gene3D" id="3.50.50.60">
    <property type="entry name" value="FAD/NAD(P)-binding domain"/>
    <property type="match status" value="3"/>
</dbReference>
<evidence type="ECO:0000313" key="18">
    <source>
        <dbReference type="Proteomes" id="UP000321323"/>
    </source>
</evidence>
<dbReference type="EC" id="5.3.3.1" evidence="11"/>
<dbReference type="SUPFAM" id="SSF53474">
    <property type="entry name" value="alpha/beta-Hydrolases"/>
    <property type="match status" value="1"/>
</dbReference>
<reference evidence="17 18" key="1">
    <citation type="journal article" date="2019" name="Int. J. Syst. Evol. Microbiol.">
        <title>The Draft Whole-Genome Sequence of the Antibiotic Producer Empedobacter haloabium ATCC 31962 Provides Indications for Its Taxonomic Reclassification.</title>
        <authorList>
            <person name="Miess H."/>
            <person name="Arlt P."/>
            <person name="Apel A.K."/>
            <person name="Weber T."/>
            <person name="Nieselt K."/>
            <person name="Hanssen F."/>
            <person name="Czemmel S."/>
            <person name="Nahnsen S."/>
            <person name="Gross H."/>
        </authorList>
    </citation>
    <scope>NUCLEOTIDE SEQUENCE [LARGE SCALE GENOMIC DNA]</scope>
    <source>
        <strain evidence="17 18">ATCC 31962</strain>
    </source>
</reference>
<dbReference type="PANTHER" id="PTHR47470">
    <property type="entry name" value="CHOLESTEROL OXIDASE"/>
    <property type="match status" value="1"/>
</dbReference>
<dbReference type="Pfam" id="PF05199">
    <property type="entry name" value="GMC_oxred_C"/>
    <property type="match status" value="1"/>
</dbReference>
<evidence type="ECO:0000256" key="15">
    <source>
        <dbReference type="ARBA" id="ARBA00049778"/>
    </source>
</evidence>
<keyword evidence="4" id="KW-0285">Flavoprotein</keyword>
<dbReference type="Pfam" id="PF00732">
    <property type="entry name" value="GMC_oxred_N"/>
    <property type="match status" value="1"/>
</dbReference>
<evidence type="ECO:0000313" key="17">
    <source>
        <dbReference type="EMBL" id="WUR11813.1"/>
    </source>
</evidence>
<keyword evidence="5" id="KW-0274">FAD</keyword>
<dbReference type="InterPro" id="IPR018946">
    <property type="entry name" value="PhoD-like_MPP"/>
</dbReference>
<comment type="cofactor">
    <cofactor evidence="1">
        <name>FAD</name>
        <dbReference type="ChEBI" id="CHEBI:57692"/>
    </cofactor>
</comment>
<keyword evidence="8" id="KW-1207">Sterol metabolism</keyword>
<dbReference type="SUPFAM" id="SSF56300">
    <property type="entry name" value="Metallo-dependent phosphatases"/>
    <property type="match status" value="1"/>
</dbReference>
<evidence type="ECO:0000256" key="2">
    <source>
        <dbReference type="ARBA" id="ARBA00010790"/>
    </source>
</evidence>
<evidence type="ECO:0000256" key="10">
    <source>
        <dbReference type="ARBA" id="ARBA00023235"/>
    </source>
</evidence>
<organism evidence="17 18">
    <name type="scientific">[Empedobacter] haloabium</name>
    <dbReference type="NCBI Taxonomy" id="592317"/>
    <lineage>
        <taxon>Bacteria</taxon>
        <taxon>Pseudomonadati</taxon>
        <taxon>Pseudomonadota</taxon>
        <taxon>Betaproteobacteria</taxon>
        <taxon>Burkholderiales</taxon>
        <taxon>Oxalobacteraceae</taxon>
        <taxon>Telluria group</taxon>
        <taxon>Telluria group incertae sedis</taxon>
    </lineage>
</organism>
<evidence type="ECO:0000256" key="3">
    <source>
        <dbReference type="ARBA" id="ARBA00022548"/>
    </source>
</evidence>
<evidence type="ECO:0000256" key="12">
    <source>
        <dbReference type="ARBA" id="ARBA00049645"/>
    </source>
</evidence>
<gene>
    <name evidence="17" type="ORF">E7V67_019195</name>
</gene>
<dbReference type="InterPro" id="IPR052542">
    <property type="entry name" value="Cholesterol_Oxidase"/>
</dbReference>
<dbReference type="Gene3D" id="3.40.50.1820">
    <property type="entry name" value="alpha/beta hydrolase"/>
    <property type="match status" value="1"/>
</dbReference>
<keyword evidence="9" id="KW-0753">Steroid metabolism</keyword>
<evidence type="ECO:0000256" key="4">
    <source>
        <dbReference type="ARBA" id="ARBA00022630"/>
    </source>
</evidence>
<dbReference type="SUPFAM" id="SSF51905">
    <property type="entry name" value="FAD/NAD(P)-binding domain"/>
    <property type="match status" value="1"/>
</dbReference>
<evidence type="ECO:0000256" key="13">
    <source>
        <dbReference type="ARBA" id="ARBA00049723"/>
    </source>
</evidence>
<evidence type="ECO:0000256" key="8">
    <source>
        <dbReference type="ARBA" id="ARBA00023166"/>
    </source>
</evidence>
<proteinExistence type="inferred from homology"/>
<dbReference type="PANTHER" id="PTHR47470:SF1">
    <property type="entry name" value="FAD-DEPENDENT OXIDOREDUCTASE 2 FAD BINDING DOMAIN-CONTAINING PROTEIN"/>
    <property type="match status" value="1"/>
</dbReference>
<sequence>MSAKPPRASAWLSQGLELLHERLGDSPRTGIDFEVVIVGSGYGGAMAASTLAGYHTADGHPAAVCVLERGSEYLPGAFPSGMAELAGHVRFSTEGTARPRGRREGLFDVKVGSDVSALVANGLGGGSLINAGVMVEPPAAVSARLQAVAGELDDHYARARALLGAKDNTILDHHSGTRPRKYAALERLAPRMPPRAAFGAAPITVAMRAHRNDAGVDLAACTLCGDCATGCNHNAKASLDTNLLAEAKRRGAELYTGATVTRIERDDKGERWRLHVAYTNAGLRRRMPQGFVVHARRLIVAAGTYGSTELLLRSRSASLKFSPKLGQGFSSNGDMIAVAYDQADEANAVADECTEPDKRQVGPTITGMVRIDDARGDMLVEELAVPGPLRRLFEEVVATSATLHALGQPDRSVHAEHDEGHDPCAVDARALRHSTLLAVMGDDGAGGSMRLVGRTRKAEGGVKVVWPALRHHPLFARQLDVLAGAVGKDTARYGKILPYPLWKPLPDNMAYLLNGRRGPLLTVHPLGGCAMGSSAHDGVVNRHGQVFRATPDRPDDVYDSLVVLDGSIVPMALAANPALTIAALALRAAEHLRAAWQLTERRDADQLAPRPIFRTPPAAAMPRATMVQFTERLAGEVLLRDGANQPRACRVELTLHFVPRTLAPLILPGEDKPGSVAQRRRLDAGPGSSLVVYDLEKWRIWRVRREGSTGEDPTPLLQAPVTGSLEFFHRENSGRWQRTLRALGPWLRNRGMRDTWQWWFDREAPPPQAAEPAPAGLLDKLLARGRNALALASRAGEVRRFDYALTIGRAEATDGFDAAAFEGRPLLGAKRFTYAFASNPWTQLTRMTLTQFPRLAAARVPPALELDTGFLVRSNLPLMRLCAQQDQPTALADVAGLAGYLLRLLLGVHMWSFRKPDTPPPRTPDLLPPELPGLQREQVWLDFPALSDGRQVRALLTRYRAADWDPALPPVLMIPGYSSSGTAFAHGAVQPNLAGYMAARRRDVWILDMRTSSAMATATHAWNFEHTAQNDIPAAVARVCTLSGHEKIDIVAHCMGAAMLSMAILGDIPQAAPYREELRALPDRIGKLVLSQVGPLVVFSQANIFRAYLTGYVRHLLPKVRFPFRVTGTPGMMDELIDRVLATLPYPDREFRLENPPWPWQRANFVRTRHRMDALYGRGFELPNLDAAVLDRIDDFFGPYSLVTLNQAIHLARLKTVTNRAGRNVYVKRARLRQRWKFPTHSIHGACNGLSDVATLGRIDAILREDAQCTYTTEAFDDLGHQDSLIGRTGSRVFAAIARFLDSPAGPAHPPGNAKLPGIGAGTNAQPPAQFTARLPATGPIRLPSVIGSARMPVGAAASPTLHEADFVALVPVVAQGQRYAMFNPGGLVDPMQIMVAHVKLYASSEVEDVDGWVQVAADEVPAGADGVLMLMLFEESGGLEPPTVGWRTRWDVELMAKLAWYLEQQKSLLSDYERLDWIEALTPPVHEALAALLAQTPATELKAALITPDQPAVASPPAKQAASSNDADGGAGAPVCFAVGSCQYPAGMLDQVPAFASYRRLAQLLDSTDTTVKPDFLVLLGDQIYADATAGLFDPSALDDRHVRPYEKLLGNEDVRKVLRLRVACMLDDHEIEDNWEPVTGQQGDANLAAGVAAYRKFQRGADLISHRGAARLHSREPLGFACEHRGLHFYLADTRTERDARTVANIRTARIMSDDSFTAMTTWLSDRHRLAPAMPKFLATPSIVAPGRIDAPSDLSVAGAACLRYDGWAGYPLSLRRLLAFIADHGIHGLVLLSGDEHISSEATLTIEGEGLPAVDVYAVHSSALYAPYPFANSREADMAERFYSFGFDYPDGGRRYRCTVRADYKPGDGFALLTVRDEGGRWTVKADFDR</sequence>
<feature type="domain" description="4Fe-4S ferredoxin-type" evidence="16">
    <location>
        <begin position="212"/>
        <end position="242"/>
    </location>
</feature>
<dbReference type="InterPro" id="IPR000172">
    <property type="entry name" value="GMC_OxRdtase_N"/>
</dbReference>
<evidence type="ECO:0000256" key="14">
    <source>
        <dbReference type="ARBA" id="ARBA00049744"/>
    </source>
</evidence>
<keyword evidence="3" id="KW-0153">Cholesterol metabolism</keyword>
<keyword evidence="10" id="KW-0413">Isomerase</keyword>
<evidence type="ECO:0000256" key="7">
    <source>
        <dbReference type="ARBA" id="ARBA00023098"/>
    </source>
</evidence>
<dbReference type="EC" id="1.1.3.6" evidence="13"/>
<evidence type="ECO:0000256" key="6">
    <source>
        <dbReference type="ARBA" id="ARBA00023002"/>
    </source>
</evidence>